<keyword evidence="3" id="KW-1185">Reference proteome</keyword>
<feature type="compositionally biased region" description="Low complexity" evidence="1">
    <location>
        <begin position="46"/>
        <end position="64"/>
    </location>
</feature>
<evidence type="ECO:0000313" key="3">
    <source>
        <dbReference type="Proteomes" id="UP001383192"/>
    </source>
</evidence>
<feature type="region of interest" description="Disordered" evidence="1">
    <location>
        <begin position="43"/>
        <end position="133"/>
    </location>
</feature>
<dbReference type="AlphaFoldDB" id="A0AAW0EBB5"/>
<gene>
    <name evidence="2" type="ORF">VNI00_000706</name>
</gene>
<sequence>MSCEDEGDYLDEDTDVDYEYAEVTDENELAQIQERYWQHVAEDKAAAAAQYEKSPGPSRASSSSTQWGAKRGPIDHSETDEKPKARPVFYKSPTFKEGSTRKQRANQVRTAKSRARRKEDAQNRDAAENLKRKTLEKAQKAEHAVVDFDVRDLPISAPGFIGLKEISSDKLPPLSKLKKFDWDGKYNRIWAVLGAGINDKSWQATIDGSTEAITAYHASAGLTGKDFENRRSGNKYGSVGCGASIGGGQRRPANIAIRRVRTRQAIEAFQMNNCIRRLVGHTGSLYRCFGYKLATESCDAICKVSRQFPDLKFPSFYEADRSCWAAFTINSATEGAGPQVSTLPHTDYGNYARSWCAVTALGRFDPDHGGHLIMWNVGITIRFPPGCTILFPSALITHSNVPVSPGETRYSLVQYTAGGLFRWVYNGGMSDKSFVASATKAELDRRDLERKRRAEEALRCYTTLEELMGGNYKGADLGSGSLAMESQGPPKRRKVT</sequence>
<organism evidence="2 3">
    <name type="scientific">Paramarasmius palmivorus</name>
    <dbReference type="NCBI Taxonomy" id="297713"/>
    <lineage>
        <taxon>Eukaryota</taxon>
        <taxon>Fungi</taxon>
        <taxon>Dikarya</taxon>
        <taxon>Basidiomycota</taxon>
        <taxon>Agaricomycotina</taxon>
        <taxon>Agaricomycetes</taxon>
        <taxon>Agaricomycetidae</taxon>
        <taxon>Agaricales</taxon>
        <taxon>Marasmiineae</taxon>
        <taxon>Marasmiaceae</taxon>
        <taxon>Paramarasmius</taxon>
    </lineage>
</organism>
<dbReference type="Proteomes" id="UP001383192">
    <property type="component" value="Unassembled WGS sequence"/>
</dbReference>
<reference evidence="2 3" key="1">
    <citation type="submission" date="2024-01" db="EMBL/GenBank/DDBJ databases">
        <title>A draft genome for a cacao thread blight-causing isolate of Paramarasmius palmivorus.</title>
        <authorList>
            <person name="Baruah I.K."/>
            <person name="Bukari Y."/>
            <person name="Amoako-Attah I."/>
            <person name="Meinhardt L.W."/>
            <person name="Bailey B.A."/>
            <person name="Cohen S.P."/>
        </authorList>
    </citation>
    <scope>NUCLEOTIDE SEQUENCE [LARGE SCALE GENOMIC DNA]</scope>
    <source>
        <strain evidence="2 3">GH-12</strain>
    </source>
</reference>
<feature type="region of interest" description="Disordered" evidence="1">
    <location>
        <begin position="474"/>
        <end position="496"/>
    </location>
</feature>
<evidence type="ECO:0000313" key="2">
    <source>
        <dbReference type="EMBL" id="KAK7060971.1"/>
    </source>
</evidence>
<dbReference type="EMBL" id="JAYKXP010000002">
    <property type="protein sequence ID" value="KAK7060971.1"/>
    <property type="molecule type" value="Genomic_DNA"/>
</dbReference>
<dbReference type="Gene3D" id="3.60.130.30">
    <property type="match status" value="1"/>
</dbReference>
<name>A0AAW0EBB5_9AGAR</name>
<accession>A0AAW0EBB5</accession>
<protein>
    <submittedName>
        <fullName evidence="2">Uncharacterized protein</fullName>
    </submittedName>
</protein>
<comment type="caution">
    <text evidence="2">The sequence shown here is derived from an EMBL/GenBank/DDBJ whole genome shotgun (WGS) entry which is preliminary data.</text>
</comment>
<evidence type="ECO:0000256" key="1">
    <source>
        <dbReference type="SAM" id="MobiDB-lite"/>
    </source>
</evidence>
<feature type="compositionally biased region" description="Basic and acidic residues" evidence="1">
    <location>
        <begin position="72"/>
        <end position="84"/>
    </location>
</feature>
<proteinExistence type="predicted"/>
<feature type="compositionally biased region" description="Basic and acidic residues" evidence="1">
    <location>
        <begin position="117"/>
        <end position="133"/>
    </location>
</feature>